<organism evidence="1 2">
    <name type="scientific">Aspergillus wentii DTO 134E9</name>
    <dbReference type="NCBI Taxonomy" id="1073089"/>
    <lineage>
        <taxon>Eukaryota</taxon>
        <taxon>Fungi</taxon>
        <taxon>Dikarya</taxon>
        <taxon>Ascomycota</taxon>
        <taxon>Pezizomycotina</taxon>
        <taxon>Eurotiomycetes</taxon>
        <taxon>Eurotiomycetidae</taxon>
        <taxon>Eurotiales</taxon>
        <taxon>Aspergillaceae</taxon>
        <taxon>Aspergillus</taxon>
        <taxon>Aspergillus subgen. Cremei</taxon>
    </lineage>
</organism>
<gene>
    <name evidence="1" type="ORF">ASPWEDRAFT_168033</name>
</gene>
<evidence type="ECO:0000313" key="2">
    <source>
        <dbReference type="Proteomes" id="UP000184383"/>
    </source>
</evidence>
<evidence type="ECO:0000313" key="1">
    <source>
        <dbReference type="EMBL" id="OJJ38100.1"/>
    </source>
</evidence>
<dbReference type="EMBL" id="KV878210">
    <property type="protein sequence ID" value="OJJ38100.1"/>
    <property type="molecule type" value="Genomic_DNA"/>
</dbReference>
<accession>A0A1L9RT49</accession>
<dbReference type="GeneID" id="63746090"/>
<dbReference type="AlphaFoldDB" id="A0A1L9RT49"/>
<protein>
    <submittedName>
        <fullName evidence="1">Uncharacterized protein</fullName>
    </submittedName>
</protein>
<dbReference type="Proteomes" id="UP000184383">
    <property type="component" value="Unassembled WGS sequence"/>
</dbReference>
<name>A0A1L9RT49_ASPWE</name>
<dbReference type="VEuPathDB" id="FungiDB:ASPWEDRAFT_168033"/>
<keyword evidence="2" id="KW-1185">Reference proteome</keyword>
<sequence length="50" mass="5641">MTFHGVNAHRFYTYAQQQNQNYLRSFPSVNGASTHQGDISYAPPSLHPGF</sequence>
<reference evidence="2" key="1">
    <citation type="journal article" date="2017" name="Genome Biol.">
        <title>Comparative genomics reveals high biological diversity and specific adaptations in the industrially and medically important fungal genus Aspergillus.</title>
        <authorList>
            <person name="de Vries R.P."/>
            <person name="Riley R."/>
            <person name="Wiebenga A."/>
            <person name="Aguilar-Osorio G."/>
            <person name="Amillis S."/>
            <person name="Uchima C.A."/>
            <person name="Anderluh G."/>
            <person name="Asadollahi M."/>
            <person name="Askin M."/>
            <person name="Barry K."/>
            <person name="Battaglia E."/>
            <person name="Bayram O."/>
            <person name="Benocci T."/>
            <person name="Braus-Stromeyer S.A."/>
            <person name="Caldana C."/>
            <person name="Canovas D."/>
            <person name="Cerqueira G.C."/>
            <person name="Chen F."/>
            <person name="Chen W."/>
            <person name="Choi C."/>
            <person name="Clum A."/>
            <person name="Dos Santos R.A."/>
            <person name="Damasio A.R."/>
            <person name="Diallinas G."/>
            <person name="Emri T."/>
            <person name="Fekete E."/>
            <person name="Flipphi M."/>
            <person name="Freyberg S."/>
            <person name="Gallo A."/>
            <person name="Gournas C."/>
            <person name="Habgood R."/>
            <person name="Hainaut M."/>
            <person name="Harispe M.L."/>
            <person name="Henrissat B."/>
            <person name="Hilden K.S."/>
            <person name="Hope R."/>
            <person name="Hossain A."/>
            <person name="Karabika E."/>
            <person name="Karaffa L."/>
            <person name="Karanyi Z."/>
            <person name="Krasevec N."/>
            <person name="Kuo A."/>
            <person name="Kusch H."/>
            <person name="LaButti K."/>
            <person name="Lagendijk E.L."/>
            <person name="Lapidus A."/>
            <person name="Levasseur A."/>
            <person name="Lindquist E."/>
            <person name="Lipzen A."/>
            <person name="Logrieco A.F."/>
            <person name="MacCabe A."/>
            <person name="Maekelae M.R."/>
            <person name="Malavazi I."/>
            <person name="Melin P."/>
            <person name="Meyer V."/>
            <person name="Mielnichuk N."/>
            <person name="Miskei M."/>
            <person name="Molnar A.P."/>
            <person name="Mule G."/>
            <person name="Ngan C.Y."/>
            <person name="Orejas M."/>
            <person name="Orosz E."/>
            <person name="Ouedraogo J.P."/>
            <person name="Overkamp K.M."/>
            <person name="Park H.-S."/>
            <person name="Perrone G."/>
            <person name="Piumi F."/>
            <person name="Punt P.J."/>
            <person name="Ram A.F."/>
            <person name="Ramon A."/>
            <person name="Rauscher S."/>
            <person name="Record E."/>
            <person name="Riano-Pachon D.M."/>
            <person name="Robert V."/>
            <person name="Roehrig J."/>
            <person name="Ruller R."/>
            <person name="Salamov A."/>
            <person name="Salih N.S."/>
            <person name="Samson R.A."/>
            <person name="Sandor E."/>
            <person name="Sanguinetti M."/>
            <person name="Schuetze T."/>
            <person name="Sepcic K."/>
            <person name="Shelest E."/>
            <person name="Sherlock G."/>
            <person name="Sophianopoulou V."/>
            <person name="Squina F.M."/>
            <person name="Sun H."/>
            <person name="Susca A."/>
            <person name="Todd R.B."/>
            <person name="Tsang A."/>
            <person name="Unkles S.E."/>
            <person name="van de Wiele N."/>
            <person name="van Rossen-Uffink D."/>
            <person name="Oliveira J.V."/>
            <person name="Vesth T.C."/>
            <person name="Visser J."/>
            <person name="Yu J.-H."/>
            <person name="Zhou M."/>
            <person name="Andersen M.R."/>
            <person name="Archer D.B."/>
            <person name="Baker S.E."/>
            <person name="Benoit I."/>
            <person name="Brakhage A.A."/>
            <person name="Braus G.H."/>
            <person name="Fischer R."/>
            <person name="Frisvad J.C."/>
            <person name="Goldman G.H."/>
            <person name="Houbraken J."/>
            <person name="Oakley B."/>
            <person name="Pocsi I."/>
            <person name="Scazzocchio C."/>
            <person name="Seiboth B."/>
            <person name="vanKuyk P.A."/>
            <person name="Wortman J."/>
            <person name="Dyer P.S."/>
            <person name="Grigoriev I.V."/>
        </authorList>
    </citation>
    <scope>NUCLEOTIDE SEQUENCE [LARGE SCALE GENOMIC DNA]</scope>
    <source>
        <strain evidence="2">DTO 134E9</strain>
    </source>
</reference>
<dbReference type="RefSeq" id="XP_040691776.1">
    <property type="nucleotide sequence ID" value="XM_040830242.1"/>
</dbReference>
<proteinExistence type="predicted"/>